<dbReference type="PANTHER" id="PTHR43133:SF8">
    <property type="entry name" value="RNA POLYMERASE SIGMA FACTOR HI_1459-RELATED"/>
    <property type="match status" value="1"/>
</dbReference>
<evidence type="ECO:0000256" key="4">
    <source>
        <dbReference type="ARBA" id="ARBA00023125"/>
    </source>
</evidence>
<dbReference type="CDD" id="cd06171">
    <property type="entry name" value="Sigma70_r4"/>
    <property type="match status" value="1"/>
</dbReference>
<dbReference type="InterPro" id="IPR007627">
    <property type="entry name" value="RNA_pol_sigma70_r2"/>
</dbReference>
<dbReference type="Gene3D" id="1.10.10.10">
    <property type="entry name" value="Winged helix-like DNA-binding domain superfamily/Winged helix DNA-binding domain"/>
    <property type="match status" value="1"/>
</dbReference>
<keyword evidence="5" id="KW-0804">Transcription</keyword>
<evidence type="ECO:0000313" key="8">
    <source>
        <dbReference type="EMBL" id="MBH5322409.1"/>
    </source>
</evidence>
<dbReference type="EMBL" id="JAEANY010000002">
    <property type="protein sequence ID" value="MBH5322409.1"/>
    <property type="molecule type" value="Genomic_DNA"/>
</dbReference>
<dbReference type="RefSeq" id="WP_197921105.1">
    <property type="nucleotide sequence ID" value="NZ_CAWPTA010000007.1"/>
</dbReference>
<evidence type="ECO:0000313" key="9">
    <source>
        <dbReference type="Proteomes" id="UP000602442"/>
    </source>
</evidence>
<dbReference type="InterPro" id="IPR013324">
    <property type="entry name" value="RNA_pol_sigma_r3/r4-like"/>
</dbReference>
<dbReference type="NCBIfam" id="TIGR02937">
    <property type="entry name" value="sigma70-ECF"/>
    <property type="match status" value="1"/>
</dbReference>
<dbReference type="InterPro" id="IPR014284">
    <property type="entry name" value="RNA_pol_sigma-70_dom"/>
</dbReference>
<dbReference type="SUPFAM" id="SSF88946">
    <property type="entry name" value="Sigma2 domain of RNA polymerase sigma factors"/>
    <property type="match status" value="1"/>
</dbReference>
<feature type="domain" description="RNA polymerase sigma factor 70 region 4 type 2" evidence="7">
    <location>
        <begin position="123"/>
        <end position="173"/>
    </location>
</feature>
<dbReference type="InterPro" id="IPR036388">
    <property type="entry name" value="WH-like_DNA-bd_sf"/>
</dbReference>
<evidence type="ECO:0000259" key="6">
    <source>
        <dbReference type="Pfam" id="PF04542"/>
    </source>
</evidence>
<evidence type="ECO:0000256" key="3">
    <source>
        <dbReference type="ARBA" id="ARBA00023082"/>
    </source>
</evidence>
<dbReference type="Pfam" id="PF08281">
    <property type="entry name" value="Sigma70_r4_2"/>
    <property type="match status" value="1"/>
</dbReference>
<dbReference type="InterPro" id="IPR013325">
    <property type="entry name" value="RNA_pol_sigma_r2"/>
</dbReference>
<gene>
    <name evidence="8" type="ORF">I5L03_07400</name>
</gene>
<comment type="similarity">
    <text evidence="1">Belongs to the sigma-70 factor family. ECF subfamily.</text>
</comment>
<protein>
    <submittedName>
        <fullName evidence="8">Sigma-70 family RNA polymerase sigma factor</fullName>
    </submittedName>
</protein>
<dbReference type="PANTHER" id="PTHR43133">
    <property type="entry name" value="RNA POLYMERASE ECF-TYPE SIGMA FACTO"/>
    <property type="match status" value="1"/>
</dbReference>
<sequence length="183" mass="20443">MQRNAGQKLNTADALDSLMQAARGGDQGAYRQFLAEASGRVRAMLARKIGSDSELEDVLQECLIALHQKRHTLDPGRPVGPWMYAIANYKLVDHWRKRGRSKMVLDDEADMAVDADNFADVDVASLLDELPEAQAEAIRMTHIEGMTNKEAAERIGIGTSAMKLRVHRGMNRLKDIVEEREND</sequence>
<feature type="domain" description="RNA polymerase sigma-70 region 2" evidence="6">
    <location>
        <begin position="39"/>
        <end position="100"/>
    </location>
</feature>
<evidence type="ECO:0000256" key="1">
    <source>
        <dbReference type="ARBA" id="ARBA00010641"/>
    </source>
</evidence>
<dbReference type="SUPFAM" id="SSF88659">
    <property type="entry name" value="Sigma3 and sigma4 domains of RNA polymerase sigma factors"/>
    <property type="match status" value="1"/>
</dbReference>
<dbReference type="Gene3D" id="1.10.1740.10">
    <property type="match status" value="1"/>
</dbReference>
<evidence type="ECO:0000256" key="5">
    <source>
        <dbReference type="ARBA" id="ARBA00023163"/>
    </source>
</evidence>
<keyword evidence="2" id="KW-0805">Transcription regulation</keyword>
<reference evidence="8 9" key="1">
    <citation type="submission" date="2020-11" db="EMBL/GenBank/DDBJ databases">
        <title>Erythrobacter sediminis sp. nov., a marine bacterium from a tidal flat of Garorim Bay.</title>
        <authorList>
            <person name="Kim D."/>
            <person name="Yoo Y."/>
            <person name="Kim J.-J."/>
        </authorList>
    </citation>
    <scope>NUCLEOTIDE SEQUENCE [LARGE SCALE GENOMIC DNA]</scope>
    <source>
        <strain evidence="8 9">JGD-13</strain>
    </source>
</reference>
<dbReference type="Proteomes" id="UP000602442">
    <property type="component" value="Unassembled WGS sequence"/>
</dbReference>
<keyword evidence="4" id="KW-0238">DNA-binding</keyword>
<dbReference type="InterPro" id="IPR013249">
    <property type="entry name" value="RNA_pol_sigma70_r4_t2"/>
</dbReference>
<dbReference type="InterPro" id="IPR039425">
    <property type="entry name" value="RNA_pol_sigma-70-like"/>
</dbReference>
<keyword evidence="9" id="KW-1185">Reference proteome</keyword>
<proteinExistence type="inferred from homology"/>
<name>A0ABS0N4R9_9SPHN</name>
<evidence type="ECO:0000259" key="7">
    <source>
        <dbReference type="Pfam" id="PF08281"/>
    </source>
</evidence>
<keyword evidence="3" id="KW-0731">Sigma factor</keyword>
<organism evidence="8 9">
    <name type="scientific">Aurantiacibacter sediminis</name>
    <dbReference type="NCBI Taxonomy" id="2793064"/>
    <lineage>
        <taxon>Bacteria</taxon>
        <taxon>Pseudomonadati</taxon>
        <taxon>Pseudomonadota</taxon>
        <taxon>Alphaproteobacteria</taxon>
        <taxon>Sphingomonadales</taxon>
        <taxon>Erythrobacteraceae</taxon>
        <taxon>Aurantiacibacter</taxon>
    </lineage>
</organism>
<comment type="caution">
    <text evidence="8">The sequence shown here is derived from an EMBL/GenBank/DDBJ whole genome shotgun (WGS) entry which is preliminary data.</text>
</comment>
<accession>A0ABS0N4R9</accession>
<evidence type="ECO:0000256" key="2">
    <source>
        <dbReference type="ARBA" id="ARBA00023015"/>
    </source>
</evidence>
<dbReference type="Pfam" id="PF04542">
    <property type="entry name" value="Sigma70_r2"/>
    <property type="match status" value="1"/>
</dbReference>